<sequence>MRIDDYMRLFIAVKLSPELVDELVKTQIRMRCSGVKANYTRPENMHITLSFIGESDAEQAKNIENAFKNTSFNEFSLSLKGNGCFGSIYWIGTESGGELEKLALKIRSLLLTAKIPFDDKKFVSHITLSRETYFPIKCKDISSFTLNDNTSMKVNSFFLMKSERVNGKLIYNSIYEFKTGKI</sequence>
<comment type="caution">
    <text evidence="3">The sequence shown here is derived from an EMBL/GenBank/DDBJ whole genome shotgun (WGS) entry which is preliminary data.</text>
</comment>
<dbReference type="GO" id="GO:0008664">
    <property type="term" value="F:RNA 2',3'-cyclic 3'-phosphodiesterase activity"/>
    <property type="evidence" value="ECO:0007669"/>
    <property type="project" value="InterPro"/>
</dbReference>
<accession>A0A645C9K7</accession>
<dbReference type="InterPro" id="IPR009097">
    <property type="entry name" value="Cyclic_Pdiesterase"/>
</dbReference>
<dbReference type="AlphaFoldDB" id="A0A645C9K7"/>
<evidence type="ECO:0000256" key="1">
    <source>
        <dbReference type="ARBA" id="ARBA00022801"/>
    </source>
</evidence>
<dbReference type="Gene3D" id="3.90.1140.10">
    <property type="entry name" value="Cyclic phosphodiesterase"/>
    <property type="match status" value="1"/>
</dbReference>
<reference evidence="3" key="1">
    <citation type="submission" date="2019-08" db="EMBL/GenBank/DDBJ databases">
        <authorList>
            <person name="Kucharzyk K."/>
            <person name="Murdoch R.W."/>
            <person name="Higgins S."/>
            <person name="Loffler F."/>
        </authorList>
    </citation>
    <scope>NUCLEOTIDE SEQUENCE</scope>
</reference>
<organism evidence="3">
    <name type="scientific">bioreactor metagenome</name>
    <dbReference type="NCBI Taxonomy" id="1076179"/>
    <lineage>
        <taxon>unclassified sequences</taxon>
        <taxon>metagenomes</taxon>
        <taxon>ecological metagenomes</taxon>
    </lineage>
</organism>
<evidence type="ECO:0000259" key="2">
    <source>
        <dbReference type="Pfam" id="PF02834"/>
    </source>
</evidence>
<dbReference type="HAMAP" id="MF_01940">
    <property type="entry name" value="RNA_CPDase"/>
    <property type="match status" value="1"/>
</dbReference>
<protein>
    <submittedName>
        <fullName evidence="3">RNA 2',3'-cyclic phosphodiesterase</fullName>
        <ecNumber evidence="3">3.1.4.-</ecNumber>
    </submittedName>
</protein>
<dbReference type="EC" id="3.1.4.-" evidence="3"/>
<dbReference type="SUPFAM" id="SSF55144">
    <property type="entry name" value="LigT-like"/>
    <property type="match status" value="1"/>
</dbReference>
<proteinExistence type="inferred from homology"/>
<dbReference type="Pfam" id="PF02834">
    <property type="entry name" value="LigT_PEase"/>
    <property type="match status" value="1"/>
</dbReference>
<keyword evidence="1 3" id="KW-0378">Hydrolase</keyword>
<dbReference type="PANTHER" id="PTHR35561:SF1">
    <property type="entry name" value="RNA 2',3'-CYCLIC PHOSPHODIESTERASE"/>
    <property type="match status" value="1"/>
</dbReference>
<gene>
    <name evidence="3" type="primary">thpR_18</name>
    <name evidence="3" type="ORF">SDC9_119910</name>
</gene>
<name>A0A645C9K7_9ZZZZ</name>
<feature type="domain" description="Phosphoesterase HXTX" evidence="2">
    <location>
        <begin position="14"/>
        <end position="87"/>
    </location>
</feature>
<dbReference type="InterPro" id="IPR014051">
    <property type="entry name" value="Phosphoesterase_HXTX"/>
</dbReference>
<dbReference type="PANTHER" id="PTHR35561">
    <property type="entry name" value="RNA 2',3'-CYCLIC PHOSPHODIESTERASE"/>
    <property type="match status" value="1"/>
</dbReference>
<evidence type="ECO:0000313" key="3">
    <source>
        <dbReference type="EMBL" id="MPM72934.1"/>
    </source>
</evidence>
<dbReference type="GO" id="GO:0004113">
    <property type="term" value="F:2',3'-cyclic-nucleotide 3'-phosphodiesterase activity"/>
    <property type="evidence" value="ECO:0007669"/>
    <property type="project" value="InterPro"/>
</dbReference>
<dbReference type="NCBIfam" id="TIGR02258">
    <property type="entry name" value="2_5_ligase"/>
    <property type="match status" value="1"/>
</dbReference>
<dbReference type="EMBL" id="VSSQ01025049">
    <property type="protein sequence ID" value="MPM72934.1"/>
    <property type="molecule type" value="Genomic_DNA"/>
</dbReference>
<dbReference type="InterPro" id="IPR004175">
    <property type="entry name" value="RNA_CPDase"/>
</dbReference>